<name>A0A545U4R8_9GAMM</name>
<dbReference type="GO" id="GO:0000917">
    <property type="term" value="P:division septum assembly"/>
    <property type="evidence" value="ECO:0007669"/>
    <property type="project" value="TreeGrafter"/>
</dbReference>
<gene>
    <name evidence="13" type="primary">zipA</name>
    <name evidence="13" type="ORF">FLL46_22925</name>
</gene>
<evidence type="ECO:0000256" key="5">
    <source>
        <dbReference type="ARBA" id="ARBA00022989"/>
    </source>
</evidence>
<keyword evidence="3 8" id="KW-0132">Cell division</keyword>
<reference evidence="13 14" key="1">
    <citation type="submission" date="2019-07" db="EMBL/GenBank/DDBJ databases">
        <title>Draft genome for Aliikangiella sp. M105.</title>
        <authorList>
            <person name="Wang G."/>
        </authorList>
    </citation>
    <scope>NUCLEOTIDE SEQUENCE [LARGE SCALE GENOMIC DNA]</scope>
    <source>
        <strain evidence="13 14">M105</strain>
    </source>
</reference>
<keyword evidence="1 9" id="KW-1003">Cell membrane</keyword>
<evidence type="ECO:0000256" key="10">
    <source>
        <dbReference type="SAM" id="MobiDB-lite"/>
    </source>
</evidence>
<comment type="caution">
    <text evidence="13">The sequence shown here is derived from an EMBL/GenBank/DDBJ whole genome shotgun (WGS) entry which is preliminary data.</text>
</comment>
<feature type="region of interest" description="Disordered" evidence="10">
    <location>
        <begin position="49"/>
        <end position="106"/>
    </location>
</feature>
<proteinExistence type="inferred from homology"/>
<accession>A0A545U4R8</accession>
<evidence type="ECO:0000256" key="4">
    <source>
        <dbReference type="ARBA" id="ARBA00022692"/>
    </source>
</evidence>
<keyword evidence="4 9" id="KW-0812">Transmembrane</keyword>
<organism evidence="13 14">
    <name type="scientific">Aliikangiella coralliicola</name>
    <dbReference type="NCBI Taxonomy" id="2592383"/>
    <lineage>
        <taxon>Bacteria</taxon>
        <taxon>Pseudomonadati</taxon>
        <taxon>Pseudomonadota</taxon>
        <taxon>Gammaproteobacteria</taxon>
        <taxon>Oceanospirillales</taxon>
        <taxon>Pleioneaceae</taxon>
        <taxon>Aliikangiella</taxon>
    </lineage>
</organism>
<dbReference type="OrthoDB" id="7054914at2"/>
<evidence type="ECO:0000256" key="2">
    <source>
        <dbReference type="ARBA" id="ARBA00022519"/>
    </source>
</evidence>
<comment type="similarity">
    <text evidence="8">Belongs to the ZipA family.</text>
</comment>
<dbReference type="PANTHER" id="PTHR38685">
    <property type="entry name" value="CELL DIVISION PROTEIN ZIPA"/>
    <property type="match status" value="1"/>
</dbReference>
<evidence type="ECO:0000256" key="6">
    <source>
        <dbReference type="ARBA" id="ARBA00023136"/>
    </source>
</evidence>
<feature type="domain" description="ZipA C-terminal FtsZ-binding" evidence="12">
    <location>
        <begin position="130"/>
        <end position="262"/>
    </location>
</feature>
<dbReference type="InterPro" id="IPR036765">
    <property type="entry name" value="ZipA_FtsZ-bd_C_sf"/>
</dbReference>
<evidence type="ECO:0000256" key="8">
    <source>
        <dbReference type="RuleBase" id="RU003612"/>
    </source>
</evidence>
<keyword evidence="14" id="KW-1185">Reference proteome</keyword>
<keyword evidence="6 9" id="KW-0472">Membrane</keyword>
<evidence type="ECO:0000256" key="1">
    <source>
        <dbReference type="ARBA" id="ARBA00022475"/>
    </source>
</evidence>
<dbReference type="EMBL" id="VIKS01000014">
    <property type="protein sequence ID" value="TQV84471.1"/>
    <property type="molecule type" value="Genomic_DNA"/>
</dbReference>
<dbReference type="InterPro" id="IPR011919">
    <property type="entry name" value="Cell_div_ZipA"/>
</dbReference>
<evidence type="ECO:0000256" key="11">
    <source>
        <dbReference type="SAM" id="Phobius"/>
    </source>
</evidence>
<evidence type="ECO:0000256" key="3">
    <source>
        <dbReference type="ARBA" id="ARBA00022618"/>
    </source>
</evidence>
<dbReference type="GO" id="GO:0032153">
    <property type="term" value="C:cell division site"/>
    <property type="evidence" value="ECO:0007669"/>
    <property type="project" value="TreeGrafter"/>
</dbReference>
<evidence type="ECO:0000259" key="12">
    <source>
        <dbReference type="SMART" id="SM00771"/>
    </source>
</evidence>
<dbReference type="RefSeq" id="WP_142934117.1">
    <property type="nucleotide sequence ID" value="NZ_ML660170.1"/>
</dbReference>
<feature type="transmembrane region" description="Helical" evidence="11">
    <location>
        <begin position="6"/>
        <end position="24"/>
    </location>
</feature>
<keyword evidence="2 9" id="KW-0997">Cell inner membrane</keyword>
<evidence type="ECO:0000256" key="9">
    <source>
        <dbReference type="RuleBase" id="RU003613"/>
    </source>
</evidence>
<comment type="function">
    <text evidence="8">Essential cell division protein that stabilizes the FtsZ protofilaments by cross-linking them and that serves as a cytoplasmic membrane anchor for the Z ring. Also required for the recruitment to the septal ring of downstream cell division proteins.</text>
</comment>
<dbReference type="PANTHER" id="PTHR38685:SF1">
    <property type="entry name" value="CELL DIVISION PROTEIN ZIPA"/>
    <property type="match status" value="1"/>
</dbReference>
<evidence type="ECO:0000313" key="14">
    <source>
        <dbReference type="Proteomes" id="UP000315439"/>
    </source>
</evidence>
<dbReference type="NCBIfam" id="TIGR02205">
    <property type="entry name" value="septum_zipA"/>
    <property type="match status" value="1"/>
</dbReference>
<keyword evidence="7 8" id="KW-0131">Cell cycle</keyword>
<dbReference type="AlphaFoldDB" id="A0A545U4R8"/>
<dbReference type="Pfam" id="PF04354">
    <property type="entry name" value="ZipA_C"/>
    <property type="match status" value="1"/>
</dbReference>
<comment type="subcellular location">
    <subcellularLocation>
        <location evidence="9">Cell inner membrane</location>
        <topology evidence="9">Single-pass type I membrane protein</topology>
    </subcellularLocation>
</comment>
<evidence type="ECO:0000256" key="7">
    <source>
        <dbReference type="ARBA" id="ARBA00023306"/>
    </source>
</evidence>
<dbReference type="SMART" id="SM00771">
    <property type="entry name" value="ZipA_C"/>
    <property type="match status" value="1"/>
</dbReference>
<evidence type="ECO:0000313" key="13">
    <source>
        <dbReference type="EMBL" id="TQV84471.1"/>
    </source>
</evidence>
<keyword evidence="5 11" id="KW-1133">Transmembrane helix</keyword>
<dbReference type="InterPro" id="IPR007449">
    <property type="entry name" value="ZipA_FtsZ-bd_C"/>
</dbReference>
<feature type="compositionally biased region" description="Acidic residues" evidence="10">
    <location>
        <begin position="68"/>
        <end position="79"/>
    </location>
</feature>
<dbReference type="Gene3D" id="3.30.1400.10">
    <property type="entry name" value="ZipA, C-terminal FtsZ-binding domain"/>
    <property type="match status" value="1"/>
</dbReference>
<dbReference type="SUPFAM" id="SSF64383">
    <property type="entry name" value="Cell-division protein ZipA, C-terminal domain"/>
    <property type="match status" value="1"/>
</dbReference>
<protein>
    <recommendedName>
        <fullName evidence="8">Cell division protein ZipA</fullName>
    </recommendedName>
</protein>
<dbReference type="Proteomes" id="UP000315439">
    <property type="component" value="Unassembled WGS sequence"/>
</dbReference>
<dbReference type="GO" id="GO:0005886">
    <property type="term" value="C:plasma membrane"/>
    <property type="evidence" value="ECO:0007669"/>
    <property type="project" value="UniProtKB-SubCell"/>
</dbReference>
<sequence length="274" mass="30391">MDWQIRIALLIAGIGVIGYILYDYQRRKKAQTEKQRLIEQMRNAANQVDSQGFDFTGVGNVRKKDQSDSEQQEPTGEPEIDNRSTGAHTDSDVKMPKPSKPAKKQPTEQLALGDLADSQNQVDSKVAAEPDLVCSLILRAEEGKAFSGKDFMPILLSQGLRHGELGIFHRHTAGVSGKPGAVLYSVANAVNPGTFDLSNIEAFETPAFAFFMTLPGPKEPVNAYEGMVKTIRLIKQELGGQILDQSKSVYTEQTHQHQVELLRDYQTRHSLLKK</sequence>